<dbReference type="AlphaFoldDB" id="A0A8J7HX26"/>
<gene>
    <name evidence="1" type="ORF">I8748_24045</name>
</gene>
<dbReference type="RefSeq" id="WP_198127021.1">
    <property type="nucleotide sequence ID" value="NZ_JAECZC010000056.1"/>
</dbReference>
<dbReference type="EMBL" id="JAECZC010000056">
    <property type="protein sequence ID" value="MBH8565218.1"/>
    <property type="molecule type" value="Genomic_DNA"/>
</dbReference>
<organism evidence="1 2">
    <name type="scientific">Amazonocrinis nigriterrae CENA67</name>
    <dbReference type="NCBI Taxonomy" id="2794033"/>
    <lineage>
        <taxon>Bacteria</taxon>
        <taxon>Bacillati</taxon>
        <taxon>Cyanobacteriota</taxon>
        <taxon>Cyanophyceae</taxon>
        <taxon>Nostocales</taxon>
        <taxon>Nostocaceae</taxon>
        <taxon>Amazonocrinis</taxon>
        <taxon>Amazonocrinis nigriterrae</taxon>
    </lineage>
</organism>
<comment type="caution">
    <text evidence="1">The sequence shown here is derived from an EMBL/GenBank/DDBJ whole genome shotgun (WGS) entry which is preliminary data.</text>
</comment>
<accession>A0A8J7HX26</accession>
<proteinExistence type="predicted"/>
<reference evidence="1 2" key="1">
    <citation type="journal article" date="2021" name="Int. J. Syst. Evol. Microbiol.">
        <title>Amazonocrinis nigriterrae gen. nov., sp. nov., Atlanticothrix silvestris gen. nov., sp. nov. and Dendronalium phyllosphericum gen. nov., sp. nov., nostocacean cyanobacteria from Brazilian environments.</title>
        <authorList>
            <person name="Alvarenga D.O."/>
            <person name="Andreote A.P.D."/>
            <person name="Branco L.H.Z."/>
            <person name="Delbaje E."/>
            <person name="Cruz R.B."/>
            <person name="Varani A.M."/>
            <person name="Fiore M.F."/>
        </authorList>
    </citation>
    <scope>NUCLEOTIDE SEQUENCE [LARGE SCALE GENOMIC DNA]</scope>
    <source>
        <strain evidence="1 2">CENA67</strain>
    </source>
</reference>
<keyword evidence="2" id="KW-1185">Reference proteome</keyword>
<protein>
    <submittedName>
        <fullName evidence="1">Uncharacterized protein</fullName>
    </submittedName>
</protein>
<sequence length="75" mass="8775">MKIVDAWSLVESKLQKLWQNLVTILTKNSELQVWQTHLANGDSAWHAYDPLTGRSACFGSEAEMRVWIEMQYYTR</sequence>
<dbReference type="Proteomes" id="UP000632766">
    <property type="component" value="Unassembled WGS sequence"/>
</dbReference>
<evidence type="ECO:0000313" key="1">
    <source>
        <dbReference type="EMBL" id="MBH8565218.1"/>
    </source>
</evidence>
<evidence type="ECO:0000313" key="2">
    <source>
        <dbReference type="Proteomes" id="UP000632766"/>
    </source>
</evidence>
<name>A0A8J7HX26_9NOST</name>